<dbReference type="SUPFAM" id="SSF56672">
    <property type="entry name" value="DNA/RNA polymerases"/>
    <property type="match status" value="1"/>
</dbReference>
<accession>A0ABQ5AF04</accession>
<keyword evidence="4" id="KW-0808">Transferase</keyword>
<dbReference type="InterPro" id="IPR032567">
    <property type="entry name" value="RTL1-rel"/>
</dbReference>
<protein>
    <submittedName>
        <fullName evidence="4">Reverse transcriptase domain-containing protein</fullName>
    </submittedName>
</protein>
<keyword evidence="1" id="KW-0460">Magnesium</keyword>
<dbReference type="Pfam" id="PF17919">
    <property type="entry name" value="RT_RNaseH_2"/>
    <property type="match status" value="1"/>
</dbReference>
<dbReference type="InterPro" id="IPR041577">
    <property type="entry name" value="RT_RNaseH_2"/>
</dbReference>
<evidence type="ECO:0000259" key="3">
    <source>
        <dbReference type="Pfam" id="PF17919"/>
    </source>
</evidence>
<dbReference type="Proteomes" id="UP001151760">
    <property type="component" value="Unassembled WGS sequence"/>
</dbReference>
<dbReference type="Gene3D" id="3.10.10.10">
    <property type="entry name" value="HIV Type 1 Reverse Transcriptase, subunit A, domain 1"/>
    <property type="match status" value="1"/>
</dbReference>
<feature type="domain" description="Reverse transcriptase/retrotransposon-derived protein RNase H-like" evidence="3">
    <location>
        <begin position="580"/>
        <end position="651"/>
    </location>
</feature>
<keyword evidence="4" id="KW-0548">Nucleotidyltransferase</keyword>
<organism evidence="4 5">
    <name type="scientific">Tanacetum coccineum</name>
    <dbReference type="NCBI Taxonomy" id="301880"/>
    <lineage>
        <taxon>Eukaryota</taxon>
        <taxon>Viridiplantae</taxon>
        <taxon>Streptophyta</taxon>
        <taxon>Embryophyta</taxon>
        <taxon>Tracheophyta</taxon>
        <taxon>Spermatophyta</taxon>
        <taxon>Magnoliopsida</taxon>
        <taxon>eudicotyledons</taxon>
        <taxon>Gunneridae</taxon>
        <taxon>Pentapetalae</taxon>
        <taxon>asterids</taxon>
        <taxon>campanulids</taxon>
        <taxon>Asterales</taxon>
        <taxon>Asteraceae</taxon>
        <taxon>Asteroideae</taxon>
        <taxon>Anthemideae</taxon>
        <taxon>Anthemidinae</taxon>
        <taxon>Tanacetum</taxon>
    </lineage>
</organism>
<dbReference type="InterPro" id="IPR001969">
    <property type="entry name" value="Aspartic_peptidase_AS"/>
</dbReference>
<name>A0ABQ5AF04_9ASTR</name>
<evidence type="ECO:0000313" key="5">
    <source>
        <dbReference type="Proteomes" id="UP001151760"/>
    </source>
</evidence>
<evidence type="ECO:0000256" key="1">
    <source>
        <dbReference type="ARBA" id="ARBA00022842"/>
    </source>
</evidence>
<dbReference type="EMBL" id="BQNB010012257">
    <property type="protein sequence ID" value="GJT01255.1"/>
    <property type="molecule type" value="Genomic_DNA"/>
</dbReference>
<dbReference type="PROSITE" id="PS00141">
    <property type="entry name" value="ASP_PROTEASE"/>
    <property type="match status" value="1"/>
</dbReference>
<dbReference type="PANTHER" id="PTHR15503:SF42">
    <property type="entry name" value="ZINC FINGER, CCHC-TYPE, RETROTRANSPOSON GAG DOMAIN, ASPARTIC PEPTIDASE DOMAIN PROTEIN-RELATED"/>
    <property type="match status" value="1"/>
</dbReference>
<dbReference type="InterPro" id="IPR043502">
    <property type="entry name" value="DNA/RNA_pol_sf"/>
</dbReference>
<reference evidence="4" key="1">
    <citation type="journal article" date="2022" name="Int. J. Mol. Sci.">
        <title>Draft Genome of Tanacetum Coccineum: Genomic Comparison of Closely Related Tanacetum-Family Plants.</title>
        <authorList>
            <person name="Yamashiro T."/>
            <person name="Shiraishi A."/>
            <person name="Nakayama K."/>
            <person name="Satake H."/>
        </authorList>
    </citation>
    <scope>NUCLEOTIDE SEQUENCE</scope>
</reference>
<sequence length="651" mass="72511">MHIHAIRWRQRLDCPERLEGDRWIRVILPAEKLCHCALPYWVRCLTSESCMMLIAGRHAMIRDAEGRPYIDSYASLRGEVTPPTRDKWTTLLKGKGEKPIGKGIVFLVIEEMVPKRATRAMIDQRCSLAALAARDANRNGDDSHTSGTGTEGVVELIQWFERMETIFRISNCPVENQVKFSTCTLLKDEADYGIFESEGDDVLSIKARKPCKRAVEWPPEPNANNNRTRDRTLAGPIPQRLVKGSHTGDLNPYALNATITTTVRVLQNATNATKLAILLGTVGVQEVPTMLTIRGALGQARNLLASSVEFKDTTRGNAKVKNKQNMEIQLVLISLNPTLLPTSIYQGSGKVYVVGRAGTNPDSNIVTGTFLLNNRYASILFDTGADRSFVSTAFSSQMDITPSTLDHYYDVELADERIIGIHAKRMSSLFGNVTTNEVEDKSEKKRLEDVPIVRDFPEVFPEDLPGLPPTRQVEFQIDLVPGAAPVARAPYRLAPSEMKELSEQLKELSDKGFIRPSSTPCGRSGPVFLKKDRSFWDVLCGITKIQGGFSKIAQNDDKLTERNEGQVWVGPPIRFSDINKEAAFQLLKQKLCSAPILALPEGSEDFIAYCVASKKGLGVVLMQREKVIAYASRQLKIHEKNYTTHAWNLRA</sequence>
<reference evidence="4" key="2">
    <citation type="submission" date="2022-01" db="EMBL/GenBank/DDBJ databases">
        <authorList>
            <person name="Yamashiro T."/>
            <person name="Shiraishi A."/>
            <person name="Satake H."/>
            <person name="Nakayama K."/>
        </authorList>
    </citation>
    <scope>NUCLEOTIDE SEQUENCE</scope>
</reference>
<evidence type="ECO:0000256" key="2">
    <source>
        <dbReference type="ARBA" id="ARBA00022908"/>
    </source>
</evidence>
<dbReference type="PANTHER" id="PTHR15503">
    <property type="entry name" value="LDOC1 RELATED"/>
    <property type="match status" value="1"/>
</dbReference>
<evidence type="ECO:0000313" key="4">
    <source>
        <dbReference type="EMBL" id="GJT01255.1"/>
    </source>
</evidence>
<proteinExistence type="predicted"/>
<keyword evidence="2" id="KW-0229">DNA integration</keyword>
<comment type="caution">
    <text evidence="4">The sequence shown here is derived from an EMBL/GenBank/DDBJ whole genome shotgun (WGS) entry which is preliminary data.</text>
</comment>
<dbReference type="Pfam" id="PF08284">
    <property type="entry name" value="RVP_2"/>
    <property type="match status" value="1"/>
</dbReference>
<dbReference type="GO" id="GO:0003964">
    <property type="term" value="F:RNA-directed DNA polymerase activity"/>
    <property type="evidence" value="ECO:0007669"/>
    <property type="project" value="UniProtKB-KW"/>
</dbReference>
<keyword evidence="5" id="KW-1185">Reference proteome</keyword>
<keyword evidence="4" id="KW-0695">RNA-directed DNA polymerase</keyword>
<gene>
    <name evidence="4" type="ORF">Tco_0822424</name>
</gene>